<evidence type="ECO:0000256" key="4">
    <source>
        <dbReference type="ARBA" id="ARBA00015486"/>
    </source>
</evidence>
<evidence type="ECO:0000256" key="8">
    <source>
        <dbReference type="ARBA" id="ARBA00030686"/>
    </source>
</evidence>
<dbReference type="Pfam" id="PF02277">
    <property type="entry name" value="DBI_PRT"/>
    <property type="match status" value="1"/>
</dbReference>
<dbReference type="EMBL" id="JABEVQ010000005">
    <property type="protein sequence ID" value="NWN91976.1"/>
    <property type="molecule type" value="Genomic_DNA"/>
</dbReference>
<keyword evidence="12" id="KW-1185">Reference proteome</keyword>
<evidence type="ECO:0000313" key="12">
    <source>
        <dbReference type="Proteomes" id="UP000536442"/>
    </source>
</evidence>
<dbReference type="FunFam" id="3.40.50.10210:FF:000001">
    <property type="entry name" value="Nicotinate-nucleotide--dimethylbenzimidazole phosphoribosyltransferase"/>
    <property type="match status" value="1"/>
</dbReference>
<dbReference type="GO" id="GO:0008939">
    <property type="term" value="F:nicotinate-nucleotide-dimethylbenzimidazole phosphoribosyltransferase activity"/>
    <property type="evidence" value="ECO:0007669"/>
    <property type="project" value="UniProtKB-UniRule"/>
</dbReference>
<evidence type="ECO:0000256" key="1">
    <source>
        <dbReference type="ARBA" id="ARBA00005049"/>
    </source>
</evidence>
<gene>
    <name evidence="10 11" type="primary">cobT</name>
    <name evidence="11" type="ORF">HLV39_10780</name>
</gene>
<comment type="function">
    <text evidence="10">Catalyzes the synthesis of alpha-ribazole-5'-phosphate from nicotinate mononucleotide (NAMN) and 5,6-dimethylbenzimidazole (DMB).</text>
</comment>
<organism evidence="11 12">
    <name type="scientific">Marinobacter adhaerens</name>
    <dbReference type="NCBI Taxonomy" id="1033846"/>
    <lineage>
        <taxon>Bacteria</taxon>
        <taxon>Pseudomonadati</taxon>
        <taxon>Pseudomonadota</taxon>
        <taxon>Gammaproteobacteria</taxon>
        <taxon>Pseudomonadales</taxon>
        <taxon>Marinobacteraceae</taxon>
        <taxon>Marinobacter</taxon>
    </lineage>
</organism>
<keyword evidence="5 10" id="KW-0169">Cobalamin biosynthesis</keyword>
<dbReference type="NCBIfam" id="NF000996">
    <property type="entry name" value="PRK00105.1"/>
    <property type="match status" value="1"/>
</dbReference>
<dbReference type="HAMAP" id="MF_00230">
    <property type="entry name" value="CobT"/>
    <property type="match status" value="1"/>
</dbReference>
<keyword evidence="7 10" id="KW-0808">Transferase</keyword>
<dbReference type="InterPro" id="IPR017846">
    <property type="entry name" value="Nict_dMeBzImd_PRibTrfase_bact"/>
</dbReference>
<dbReference type="Proteomes" id="UP000536442">
    <property type="component" value="Unassembled WGS sequence"/>
</dbReference>
<protein>
    <recommendedName>
        <fullName evidence="4 10">Nicotinate-nucleotide--dimethylbenzimidazole phosphoribosyltransferase</fullName>
        <shortName evidence="10">NN:DBI PRT</shortName>
        <ecNumber evidence="3 10">2.4.2.21</ecNumber>
    </recommendedName>
    <alternativeName>
        <fullName evidence="8 10">N(1)-alpha-phosphoribosyltransferase</fullName>
    </alternativeName>
</protein>
<accession>A0A851HWK0</accession>
<comment type="catalytic activity">
    <reaction evidence="9 10">
        <text>5,6-dimethylbenzimidazole + nicotinate beta-D-ribonucleotide = alpha-ribazole 5'-phosphate + nicotinate + H(+)</text>
        <dbReference type="Rhea" id="RHEA:11196"/>
        <dbReference type="ChEBI" id="CHEBI:15378"/>
        <dbReference type="ChEBI" id="CHEBI:15890"/>
        <dbReference type="ChEBI" id="CHEBI:32544"/>
        <dbReference type="ChEBI" id="CHEBI:57502"/>
        <dbReference type="ChEBI" id="CHEBI:57918"/>
        <dbReference type="EC" id="2.4.2.21"/>
    </reaction>
</comment>
<dbReference type="AlphaFoldDB" id="A0A851HWK0"/>
<evidence type="ECO:0000256" key="10">
    <source>
        <dbReference type="HAMAP-Rule" id="MF_00230"/>
    </source>
</evidence>
<comment type="similarity">
    <text evidence="2 10">Belongs to the CobT family.</text>
</comment>
<dbReference type="InterPro" id="IPR003200">
    <property type="entry name" value="Nict_dMeBzImd_PRibTrfase"/>
</dbReference>
<dbReference type="NCBIfam" id="TIGR03160">
    <property type="entry name" value="cobT_DBIPRT"/>
    <property type="match status" value="1"/>
</dbReference>
<proteinExistence type="inferred from homology"/>
<evidence type="ECO:0000256" key="6">
    <source>
        <dbReference type="ARBA" id="ARBA00022676"/>
    </source>
</evidence>
<comment type="caution">
    <text evidence="11">The sequence shown here is derived from an EMBL/GenBank/DDBJ whole genome shotgun (WGS) entry which is preliminary data.</text>
</comment>
<dbReference type="Gene3D" id="1.10.1610.10">
    <property type="match status" value="1"/>
</dbReference>
<evidence type="ECO:0000256" key="2">
    <source>
        <dbReference type="ARBA" id="ARBA00007110"/>
    </source>
</evidence>
<evidence type="ECO:0000256" key="3">
    <source>
        <dbReference type="ARBA" id="ARBA00011991"/>
    </source>
</evidence>
<keyword evidence="6 10" id="KW-0328">Glycosyltransferase</keyword>
<dbReference type="UniPathway" id="UPA00061">
    <property type="reaction ID" value="UER00516"/>
</dbReference>
<sequence>MSFPSSWITPPRQPDARFFGQAARRQSVLTKPAGSLGRLENVAIQLAGLQGTDKPTLKRIHISVFVGDHGICEEGISAYPQSVTAQMIANFANGGAAISVLAKSMGAALEVVNLGTVADIAPDLPGVIDARIAPCTRNFAEEDAMTTEQVSTALAHGDAAAQRAADSGCQLFIGGEMGIGNTTSATAIACSLMGKNPLKLAGPGTGLSMAGVRHKAEVIISAVQRHDNDDDGEDALAVLKAFGGFEIAALAGAIAGCAARSIPVLIDGYIVSVAALIAVTHQPDIRPWLLFAHRSAEPGHQAILAALNAEPLLDLGMHLGEGSGAAAAVPLLKMACELHNGMASFEDAGVSTREEHRDE</sequence>
<evidence type="ECO:0000256" key="7">
    <source>
        <dbReference type="ARBA" id="ARBA00022679"/>
    </source>
</evidence>
<dbReference type="CDD" id="cd02439">
    <property type="entry name" value="DMB-PRT_CobT"/>
    <property type="match status" value="1"/>
</dbReference>
<dbReference type="SUPFAM" id="SSF52733">
    <property type="entry name" value="Nicotinate mononucleotide:5,6-dimethylbenzimidazole phosphoribosyltransferase (CobT)"/>
    <property type="match status" value="1"/>
</dbReference>
<dbReference type="InterPro" id="IPR023195">
    <property type="entry name" value="Nict_dMeBzImd_PRibTrfase_N"/>
</dbReference>
<evidence type="ECO:0000256" key="5">
    <source>
        <dbReference type="ARBA" id="ARBA00022573"/>
    </source>
</evidence>
<dbReference type="Gene3D" id="3.40.50.10210">
    <property type="match status" value="1"/>
</dbReference>
<evidence type="ECO:0000256" key="9">
    <source>
        <dbReference type="ARBA" id="ARBA00047340"/>
    </source>
</evidence>
<dbReference type="InterPro" id="IPR036087">
    <property type="entry name" value="Nict_dMeBzImd_PRibTrfase_sf"/>
</dbReference>
<evidence type="ECO:0000313" key="11">
    <source>
        <dbReference type="EMBL" id="NWN91976.1"/>
    </source>
</evidence>
<feature type="active site" description="Proton acceptor" evidence="10">
    <location>
        <position position="321"/>
    </location>
</feature>
<dbReference type="GO" id="GO:0009236">
    <property type="term" value="P:cobalamin biosynthetic process"/>
    <property type="evidence" value="ECO:0007669"/>
    <property type="project" value="UniProtKB-UniRule"/>
</dbReference>
<dbReference type="PANTHER" id="PTHR43463:SF1">
    <property type="entry name" value="NICOTINATE-NUCLEOTIDE--DIMETHYLBENZIMIDAZOLE PHOSPHORIBOSYLTRANSFERASE"/>
    <property type="match status" value="1"/>
</dbReference>
<reference evidence="11 12" key="1">
    <citation type="submission" date="2020-03" db="EMBL/GenBank/DDBJ databases">
        <title>Metagenomic, metatranscriptomic, and metabolomic analyses revealed the key microbes and metabolic features during the fermentation of ganjang, Korean traditional soy sauce.</title>
        <authorList>
            <person name="Chun B.H."/>
            <person name="Jeon C.O."/>
        </authorList>
    </citation>
    <scope>NUCLEOTIDE SEQUENCE [LARGE SCALE GENOMIC DNA]</scope>
    <source>
        <strain evidence="11 12">KG14</strain>
    </source>
</reference>
<dbReference type="PANTHER" id="PTHR43463">
    <property type="entry name" value="NICOTINATE-NUCLEOTIDE--DIMETHYLBENZIMIDAZOLE PHOSPHORIBOSYLTRANSFERASE"/>
    <property type="match status" value="1"/>
</dbReference>
<dbReference type="EC" id="2.4.2.21" evidence="3 10"/>
<comment type="pathway">
    <text evidence="1 10">Nucleoside biosynthesis; alpha-ribazole biosynthesis; alpha-ribazole from 5,6-dimethylbenzimidazole: step 1/2.</text>
</comment>
<name>A0A851HWK0_9GAMM</name>